<dbReference type="Proteomes" id="UP000324241">
    <property type="component" value="Unassembled WGS sequence"/>
</dbReference>
<gene>
    <name evidence="2" type="ORF">ATNIH1004_007281</name>
    <name evidence="3" type="ORF">EYZ11_006567</name>
</gene>
<dbReference type="EMBL" id="SOSA01000234">
    <property type="protein sequence ID" value="THC93956.1"/>
    <property type="molecule type" value="Genomic_DNA"/>
</dbReference>
<evidence type="ECO:0000313" key="4">
    <source>
        <dbReference type="Proteomes" id="UP000308092"/>
    </source>
</evidence>
<dbReference type="GeneID" id="54329983"/>
<reference evidence="3 4" key="1">
    <citation type="submission" date="2019-03" db="EMBL/GenBank/DDBJ databases">
        <title>The genome sequence of a newly discovered highly antifungal drug resistant Aspergillus species, Aspergillus tanneri NIH 1004.</title>
        <authorList>
            <person name="Mounaud S."/>
            <person name="Singh I."/>
            <person name="Joardar V."/>
            <person name="Pakala S."/>
            <person name="Pakala S."/>
            <person name="Venepally P."/>
            <person name="Hoover J."/>
            <person name="Nierman W."/>
            <person name="Chung J."/>
            <person name="Losada L."/>
        </authorList>
    </citation>
    <scope>NUCLEOTIDE SEQUENCE [LARGE SCALE GENOMIC DNA]</scope>
    <source>
        <strain evidence="3 4">NIH1004</strain>
    </source>
</reference>
<dbReference type="AlphaFoldDB" id="A0A4S3JF45"/>
<evidence type="ECO:0000313" key="2">
    <source>
        <dbReference type="EMBL" id="KAA8645860.1"/>
    </source>
</evidence>
<organism evidence="3 4">
    <name type="scientific">Aspergillus tanneri</name>
    <dbReference type="NCBI Taxonomy" id="1220188"/>
    <lineage>
        <taxon>Eukaryota</taxon>
        <taxon>Fungi</taxon>
        <taxon>Dikarya</taxon>
        <taxon>Ascomycota</taxon>
        <taxon>Pezizomycotina</taxon>
        <taxon>Eurotiomycetes</taxon>
        <taxon>Eurotiomycetidae</taxon>
        <taxon>Eurotiales</taxon>
        <taxon>Aspergillaceae</taxon>
        <taxon>Aspergillus</taxon>
        <taxon>Aspergillus subgen. Circumdati</taxon>
    </lineage>
</organism>
<reference evidence="2 5" key="2">
    <citation type="submission" date="2019-08" db="EMBL/GenBank/DDBJ databases">
        <title>The genome sequence of a newly discovered highly antifungal drug resistant Aspergillus species, Aspergillus tanneri NIH 1004.</title>
        <authorList>
            <person name="Mounaud S."/>
            <person name="Singh I."/>
            <person name="Joardar V."/>
            <person name="Pakala S."/>
            <person name="Pakala S."/>
            <person name="Venepally P."/>
            <person name="Chung J.K."/>
            <person name="Losada L."/>
            <person name="Nierman W.C."/>
        </authorList>
    </citation>
    <scope>NUCLEOTIDE SEQUENCE [LARGE SCALE GENOMIC DNA]</scope>
    <source>
        <strain evidence="2 5">NIH1004</strain>
    </source>
</reference>
<feature type="compositionally biased region" description="Basic and acidic residues" evidence="1">
    <location>
        <begin position="145"/>
        <end position="158"/>
    </location>
</feature>
<feature type="compositionally biased region" description="Low complexity" evidence="1">
    <location>
        <begin position="113"/>
        <end position="143"/>
    </location>
</feature>
<protein>
    <submittedName>
        <fullName evidence="3">Uncharacterized protein</fullName>
    </submittedName>
</protein>
<dbReference type="STRING" id="1220188.A0A4S3JF45"/>
<proteinExistence type="predicted"/>
<evidence type="ECO:0000256" key="1">
    <source>
        <dbReference type="SAM" id="MobiDB-lite"/>
    </source>
</evidence>
<dbReference type="RefSeq" id="XP_033425221.1">
    <property type="nucleotide sequence ID" value="XM_033571906.1"/>
</dbReference>
<dbReference type="OrthoDB" id="5151921at2759"/>
<sequence length="356" mass="39580">MPSLTPQGRRLFSRHPRPQSLDLPPPPPSSSSTLSIEDLDLRPRSFQGQPPPPEGYFSPDSVVAFSPPLGEDYFPRHTYTESASPDSVLSLQPSLYRSSTAPHPHTHPPPSNSPSSTITTTTSPTTASTSTNNANNNININTPRGRRDERSYAQDLHLRSRSPKAFAPRPHERHIPSTNPHDPAVHLGTFRSNPRTSRIGDQERPWKLTIPGAEDDDAGETLLWLARGRSQPELRSQSRSQSELQLQPRTYRDHDLGSRPPTYEEDQALYPRRSVRPVEKSGLNPGEGSMAGSGGHPSRGLARALNRNDMPVELPVRGEDESSEEIVMSSTAYPGQEWRPLGLEHSMNTDHEYDHY</sequence>
<dbReference type="VEuPathDB" id="FungiDB:EYZ11_006567"/>
<feature type="region of interest" description="Disordered" evidence="1">
    <location>
        <begin position="1"/>
        <end position="202"/>
    </location>
</feature>
<dbReference type="Proteomes" id="UP000308092">
    <property type="component" value="Unassembled WGS sequence"/>
</dbReference>
<keyword evidence="4" id="KW-1185">Reference proteome</keyword>
<feature type="compositionally biased region" description="Low complexity" evidence="1">
    <location>
        <begin position="229"/>
        <end position="249"/>
    </location>
</feature>
<comment type="caution">
    <text evidence="3">The sequence shown here is derived from an EMBL/GenBank/DDBJ whole genome shotgun (WGS) entry which is preliminary data.</text>
</comment>
<accession>A0A4S3JF45</accession>
<dbReference type="EMBL" id="QUQM01000007">
    <property type="protein sequence ID" value="KAA8645860.1"/>
    <property type="molecule type" value="Genomic_DNA"/>
</dbReference>
<feature type="compositionally biased region" description="Polar residues" evidence="1">
    <location>
        <begin position="80"/>
        <end position="97"/>
    </location>
</feature>
<name>A0A4S3JF45_9EURO</name>
<feature type="region of interest" description="Disordered" evidence="1">
    <location>
        <begin position="229"/>
        <end position="341"/>
    </location>
</feature>
<evidence type="ECO:0000313" key="5">
    <source>
        <dbReference type="Proteomes" id="UP000324241"/>
    </source>
</evidence>
<evidence type="ECO:0000313" key="3">
    <source>
        <dbReference type="EMBL" id="THC93956.1"/>
    </source>
</evidence>